<comment type="caution">
    <text evidence="1">The sequence shown here is derived from an EMBL/GenBank/DDBJ whole genome shotgun (WGS) entry which is preliminary data.</text>
</comment>
<reference evidence="1 2" key="1">
    <citation type="journal article" date="2021" name="BMC Biol.">
        <title>Horizontally acquired antibacterial genes associated with adaptive radiation of ladybird beetles.</title>
        <authorList>
            <person name="Li H.S."/>
            <person name="Tang X.F."/>
            <person name="Huang Y.H."/>
            <person name="Xu Z.Y."/>
            <person name="Chen M.L."/>
            <person name="Du X.Y."/>
            <person name="Qiu B.Y."/>
            <person name="Chen P.T."/>
            <person name="Zhang W."/>
            <person name="Slipinski A."/>
            <person name="Escalona H.E."/>
            <person name="Waterhouse R.M."/>
            <person name="Zwick A."/>
            <person name="Pang H."/>
        </authorList>
    </citation>
    <scope>NUCLEOTIDE SEQUENCE [LARGE SCALE GENOMIC DNA]</scope>
    <source>
        <strain evidence="1">SYSU2018</strain>
    </source>
</reference>
<keyword evidence="2" id="KW-1185">Reference proteome</keyword>
<gene>
    <name evidence="1" type="ORF">HHI36_018795</name>
</gene>
<accession>A0ABD2P106</accession>
<protein>
    <submittedName>
        <fullName evidence="1">Uncharacterized protein</fullName>
    </submittedName>
</protein>
<sequence length="60" mass="6709">EAMKKWLEANTGQNVTECQKPGLMNGSYRRAASVENAQSRLRTTGISSKIVIFLQQKLLL</sequence>
<name>A0ABD2P106_9CUCU</name>
<evidence type="ECO:0000313" key="2">
    <source>
        <dbReference type="Proteomes" id="UP001516400"/>
    </source>
</evidence>
<dbReference type="Proteomes" id="UP001516400">
    <property type="component" value="Unassembled WGS sequence"/>
</dbReference>
<evidence type="ECO:0000313" key="1">
    <source>
        <dbReference type="EMBL" id="KAL3284641.1"/>
    </source>
</evidence>
<dbReference type="EMBL" id="JABFTP020000165">
    <property type="protein sequence ID" value="KAL3284641.1"/>
    <property type="molecule type" value="Genomic_DNA"/>
</dbReference>
<proteinExistence type="predicted"/>
<organism evidence="1 2">
    <name type="scientific">Cryptolaemus montrouzieri</name>
    <dbReference type="NCBI Taxonomy" id="559131"/>
    <lineage>
        <taxon>Eukaryota</taxon>
        <taxon>Metazoa</taxon>
        <taxon>Ecdysozoa</taxon>
        <taxon>Arthropoda</taxon>
        <taxon>Hexapoda</taxon>
        <taxon>Insecta</taxon>
        <taxon>Pterygota</taxon>
        <taxon>Neoptera</taxon>
        <taxon>Endopterygota</taxon>
        <taxon>Coleoptera</taxon>
        <taxon>Polyphaga</taxon>
        <taxon>Cucujiformia</taxon>
        <taxon>Coccinelloidea</taxon>
        <taxon>Coccinellidae</taxon>
        <taxon>Scymninae</taxon>
        <taxon>Scymnini</taxon>
        <taxon>Cryptolaemus</taxon>
    </lineage>
</organism>
<dbReference type="AlphaFoldDB" id="A0ABD2P106"/>
<feature type="non-terminal residue" evidence="1">
    <location>
        <position position="1"/>
    </location>
</feature>